<protein>
    <submittedName>
        <fullName evidence="2">DNA-directed RNA polymerase</fullName>
    </submittedName>
</protein>
<organism evidence="1 2">
    <name type="scientific">Haemonchus contortus</name>
    <name type="common">Barber pole worm</name>
    <dbReference type="NCBI Taxonomy" id="6289"/>
    <lineage>
        <taxon>Eukaryota</taxon>
        <taxon>Metazoa</taxon>
        <taxon>Ecdysozoa</taxon>
        <taxon>Nematoda</taxon>
        <taxon>Chromadorea</taxon>
        <taxon>Rhabditida</taxon>
        <taxon>Rhabditina</taxon>
        <taxon>Rhabditomorpha</taxon>
        <taxon>Strongyloidea</taxon>
        <taxon>Trichostrongylidae</taxon>
        <taxon>Haemonchus</taxon>
    </lineage>
</organism>
<keyword evidence="1" id="KW-1185">Reference proteome</keyword>
<name>A0A7I4XYR4_HAECO</name>
<dbReference type="WBParaSite" id="HCON_00031495-00001">
    <property type="protein sequence ID" value="HCON_00031495-00001"/>
    <property type="gene ID" value="HCON_00031495"/>
</dbReference>
<accession>A0A7I4XYR4</accession>
<reference evidence="2" key="1">
    <citation type="submission" date="2020-12" db="UniProtKB">
        <authorList>
            <consortium name="WormBaseParasite"/>
        </authorList>
    </citation>
    <scope>IDENTIFICATION</scope>
    <source>
        <strain evidence="2">MHco3</strain>
    </source>
</reference>
<evidence type="ECO:0000313" key="2">
    <source>
        <dbReference type="WBParaSite" id="HCON_00031495-00001"/>
    </source>
</evidence>
<proteinExistence type="predicted"/>
<sequence length="77" mass="8880">ICYVKESQREKEAMHRCRNFSTIKWRCMDGCGTVPEVMMGQVRCAFIERDRKGGYIPGELVKLLKLISQLQRRSASG</sequence>
<evidence type="ECO:0000313" key="1">
    <source>
        <dbReference type="Proteomes" id="UP000025227"/>
    </source>
</evidence>
<dbReference type="Proteomes" id="UP000025227">
    <property type="component" value="Unplaced"/>
</dbReference>
<dbReference type="AlphaFoldDB" id="A0A7I4XYR4"/>